<dbReference type="AlphaFoldDB" id="A0A820KYT4"/>
<dbReference type="Proteomes" id="UP000663868">
    <property type="component" value="Unassembled WGS sequence"/>
</dbReference>
<comment type="caution">
    <text evidence="1">The sequence shown here is derived from an EMBL/GenBank/DDBJ whole genome shotgun (WGS) entry which is preliminary data.</text>
</comment>
<evidence type="ECO:0000313" key="2">
    <source>
        <dbReference type="Proteomes" id="UP000663868"/>
    </source>
</evidence>
<dbReference type="EMBL" id="CAJOBB010018316">
    <property type="protein sequence ID" value="CAF4347785.1"/>
    <property type="molecule type" value="Genomic_DNA"/>
</dbReference>
<accession>A0A820KYT4</accession>
<reference evidence="1" key="1">
    <citation type="submission" date="2021-02" db="EMBL/GenBank/DDBJ databases">
        <authorList>
            <person name="Nowell W R."/>
        </authorList>
    </citation>
    <scope>NUCLEOTIDE SEQUENCE</scope>
</reference>
<feature type="non-terminal residue" evidence="1">
    <location>
        <position position="30"/>
    </location>
</feature>
<protein>
    <submittedName>
        <fullName evidence="1">Uncharacterized protein</fullName>
    </submittedName>
</protein>
<sequence>MRWCVGHNEGGIVVGGNYQGNQPNQLTGLT</sequence>
<evidence type="ECO:0000313" key="1">
    <source>
        <dbReference type="EMBL" id="CAF4347785.1"/>
    </source>
</evidence>
<proteinExistence type="predicted"/>
<organism evidence="1 2">
    <name type="scientific">Adineta steineri</name>
    <dbReference type="NCBI Taxonomy" id="433720"/>
    <lineage>
        <taxon>Eukaryota</taxon>
        <taxon>Metazoa</taxon>
        <taxon>Spiralia</taxon>
        <taxon>Gnathifera</taxon>
        <taxon>Rotifera</taxon>
        <taxon>Eurotatoria</taxon>
        <taxon>Bdelloidea</taxon>
        <taxon>Adinetida</taxon>
        <taxon>Adinetidae</taxon>
        <taxon>Adineta</taxon>
    </lineage>
</organism>
<name>A0A820KYT4_9BILA</name>
<gene>
    <name evidence="1" type="ORF">KXQ929_LOCUS48087</name>
</gene>